<dbReference type="EMBL" id="FUYQ01000001">
    <property type="protein sequence ID" value="SKB25595.1"/>
    <property type="molecule type" value="Genomic_DNA"/>
</dbReference>
<sequence>MKTIYTWMILYLLLFTSCGEQVINPEKLNVIPSVFPDYTGVTVPASIAPLNFVLSIPYDKIDVTISGKKGSLHIQSDKVAAFPPSDWSSIVQDNIGDSLQITVSVKSEGRWRQYLPFAIYISPDSIDYGLVYRLIAPGYEVWSKMGIYETCLSTAKQSTILDNKLMAPNCMNCHTFPQNNPHKMSLHIRGANGATALVQNGSIEMLATKTDKMIGNAQYTYWHPSEKYIAFSTNKTQQGFHARDEKRVEVIDLESDVFVYDIVNNEMVSCPQLSSKESFETFPSFSTDGKTLFFCTAAARPIPEEYNQIRYNLCSVSFDPVSRTFGNKVDTLVAAEAMGKSVSFPRPSYDGKYLMFTMSDYGNFSIWHKEADLWLVDLNTGISRSLTEVNSNDVESYHNWSSNSRWFVFSSRRIDGLYTRPFIANIDSNGKIGKPFLLPQKDPEEYIRSFYSYNLPEFVTGPVEVNPRDLAAAAMKPERKQVKPAN</sequence>
<dbReference type="InterPro" id="IPR011659">
    <property type="entry name" value="WD40"/>
</dbReference>
<dbReference type="Proteomes" id="UP000190852">
    <property type="component" value="Unassembled WGS sequence"/>
</dbReference>
<proteinExistence type="predicted"/>
<keyword evidence="2" id="KW-1185">Reference proteome</keyword>
<evidence type="ECO:0000313" key="1">
    <source>
        <dbReference type="EMBL" id="SKB25595.1"/>
    </source>
</evidence>
<reference evidence="2" key="1">
    <citation type="submission" date="2017-02" db="EMBL/GenBank/DDBJ databases">
        <authorList>
            <person name="Varghese N."/>
            <person name="Submissions S."/>
        </authorList>
    </citation>
    <scope>NUCLEOTIDE SEQUENCE [LARGE SCALE GENOMIC DNA]</scope>
    <source>
        <strain evidence="2">DSM 24967</strain>
    </source>
</reference>
<dbReference type="Pfam" id="PF07676">
    <property type="entry name" value="PD40"/>
    <property type="match status" value="1"/>
</dbReference>
<name>A0A1T4ZSL6_9BACT</name>
<evidence type="ECO:0000313" key="2">
    <source>
        <dbReference type="Proteomes" id="UP000190852"/>
    </source>
</evidence>
<dbReference type="RefSeq" id="WP_079681843.1">
    <property type="nucleotide sequence ID" value="NZ_FUYQ01000001.1"/>
</dbReference>
<protein>
    <submittedName>
        <fullName evidence="1">WD40-like Beta Propeller Repeat</fullName>
    </submittedName>
</protein>
<gene>
    <name evidence="1" type="ORF">SAMN05660349_00057</name>
</gene>
<dbReference type="InterPro" id="IPR011042">
    <property type="entry name" value="6-blade_b-propeller_TolB-like"/>
</dbReference>
<organism evidence="1 2">
    <name type="scientific">Parabacteroides chartae</name>
    <dbReference type="NCBI Taxonomy" id="1037355"/>
    <lineage>
        <taxon>Bacteria</taxon>
        <taxon>Pseudomonadati</taxon>
        <taxon>Bacteroidota</taxon>
        <taxon>Bacteroidia</taxon>
        <taxon>Bacteroidales</taxon>
        <taxon>Tannerellaceae</taxon>
        <taxon>Parabacteroides</taxon>
    </lineage>
</organism>
<accession>A0A1T4ZSL6</accession>
<dbReference type="Gene3D" id="2.120.10.30">
    <property type="entry name" value="TolB, C-terminal domain"/>
    <property type="match status" value="2"/>
</dbReference>
<dbReference type="AlphaFoldDB" id="A0A1T4ZSL6"/>
<dbReference type="PROSITE" id="PS51257">
    <property type="entry name" value="PROKAR_LIPOPROTEIN"/>
    <property type="match status" value="1"/>
</dbReference>
<dbReference type="SUPFAM" id="SSF82171">
    <property type="entry name" value="DPP6 N-terminal domain-like"/>
    <property type="match status" value="1"/>
</dbReference>